<evidence type="ECO:0000313" key="1">
    <source>
        <dbReference type="EMBL" id="KAJ2990757.1"/>
    </source>
</evidence>
<dbReference type="Proteomes" id="UP001143856">
    <property type="component" value="Unassembled WGS sequence"/>
</dbReference>
<proteinExistence type="predicted"/>
<dbReference type="EMBL" id="JAPDGR010000386">
    <property type="protein sequence ID" value="KAJ2990757.1"/>
    <property type="molecule type" value="Genomic_DNA"/>
</dbReference>
<name>A0ACC1PF43_9PEZI</name>
<reference evidence="1" key="1">
    <citation type="submission" date="2022-10" db="EMBL/GenBank/DDBJ databases">
        <title>Genome Sequence of Xylaria curta.</title>
        <authorList>
            <person name="Buettner E."/>
        </authorList>
    </citation>
    <scope>NUCLEOTIDE SEQUENCE</scope>
    <source>
        <strain evidence="1">Babe10</strain>
    </source>
</reference>
<comment type="caution">
    <text evidence="1">The sequence shown here is derived from an EMBL/GenBank/DDBJ whole genome shotgun (WGS) entry which is preliminary data.</text>
</comment>
<gene>
    <name evidence="1" type="ORF">NUW58_g2796</name>
</gene>
<evidence type="ECO:0000313" key="2">
    <source>
        <dbReference type="Proteomes" id="UP001143856"/>
    </source>
</evidence>
<protein>
    <submittedName>
        <fullName evidence="1">Uncharacterized protein</fullName>
    </submittedName>
</protein>
<organism evidence="1 2">
    <name type="scientific">Xylaria curta</name>
    <dbReference type="NCBI Taxonomy" id="42375"/>
    <lineage>
        <taxon>Eukaryota</taxon>
        <taxon>Fungi</taxon>
        <taxon>Dikarya</taxon>
        <taxon>Ascomycota</taxon>
        <taxon>Pezizomycotina</taxon>
        <taxon>Sordariomycetes</taxon>
        <taxon>Xylariomycetidae</taxon>
        <taxon>Xylariales</taxon>
        <taxon>Xylariaceae</taxon>
        <taxon>Xylaria</taxon>
    </lineage>
</organism>
<keyword evidence="2" id="KW-1185">Reference proteome</keyword>
<sequence length="242" mass="25756">MEWHKCVGKATPVVGAYRGVIGVNTISKLSTTAMQGTTLGEAEAEAEAEAKEEAEAKAEVEAEASGGVGSEPGQHYNAASIYGYDSHLGMENPAQLGAAPLQDLRHPDSVLGDSSASGAEAIDLDSFPGNVGLLKSLSWPLDPPYGMEPPEWPVQYTQDDNHNAGQKRYNLLLLQESVHLRRWELEARQSLLVEANVGDGSFQGCLGHGLQCSVESRVIIAQTSASNVLRLPMSQTLDGLMA</sequence>
<accession>A0ACC1PF43</accession>